<dbReference type="NCBIfam" id="TIGR01415">
    <property type="entry name" value="trpB_rel"/>
    <property type="match status" value="1"/>
</dbReference>
<feature type="compositionally biased region" description="Gly residues" evidence="13">
    <location>
        <begin position="40"/>
        <end position="49"/>
    </location>
</feature>
<evidence type="ECO:0000256" key="12">
    <source>
        <dbReference type="ARBA" id="ARBA00049047"/>
    </source>
</evidence>
<dbReference type="InterPro" id="IPR001926">
    <property type="entry name" value="TrpB-like_PALP"/>
</dbReference>
<evidence type="ECO:0000259" key="14">
    <source>
        <dbReference type="Pfam" id="PF00291"/>
    </source>
</evidence>
<dbReference type="PANTHER" id="PTHR48077:SF6">
    <property type="entry name" value="TRYPTOPHAN SYNTHASE"/>
    <property type="match status" value="1"/>
</dbReference>
<keyword evidence="11" id="KW-0456">Lyase</keyword>
<feature type="domain" description="Tryptophan synthase beta chain-like PALP" evidence="14">
    <location>
        <begin position="93"/>
        <end position="430"/>
    </location>
</feature>
<dbReference type="GO" id="GO:0052684">
    <property type="term" value="F:L-serine hydro-lyase (adding indole, L-tryptophan-forming) activity"/>
    <property type="evidence" value="ECO:0007669"/>
    <property type="project" value="TreeGrafter"/>
</dbReference>
<evidence type="ECO:0000313" key="15">
    <source>
        <dbReference type="EMBL" id="MBO2445664.1"/>
    </source>
</evidence>
<evidence type="ECO:0000256" key="5">
    <source>
        <dbReference type="ARBA" id="ARBA00011270"/>
    </source>
</evidence>
<dbReference type="Proteomes" id="UP000669179">
    <property type="component" value="Unassembled WGS sequence"/>
</dbReference>
<dbReference type="PANTHER" id="PTHR48077">
    <property type="entry name" value="TRYPTOPHAN SYNTHASE-RELATED"/>
    <property type="match status" value="1"/>
</dbReference>
<dbReference type="Gene3D" id="3.40.50.1100">
    <property type="match status" value="2"/>
</dbReference>
<comment type="cofactor">
    <cofactor evidence="1">
        <name>pyridoxal 5'-phosphate</name>
        <dbReference type="ChEBI" id="CHEBI:597326"/>
    </cofactor>
</comment>
<dbReference type="GO" id="GO:0030170">
    <property type="term" value="F:pyridoxal phosphate binding"/>
    <property type="evidence" value="ECO:0007669"/>
    <property type="project" value="InterPro"/>
</dbReference>
<proteinExistence type="inferred from homology"/>
<protein>
    <recommendedName>
        <fullName evidence="6">tryptophan synthase</fullName>
        <ecNumber evidence="6">4.2.1.20</ecNumber>
    </recommendedName>
</protein>
<dbReference type="InterPro" id="IPR023026">
    <property type="entry name" value="Trp_synth_beta/beta-like"/>
</dbReference>
<evidence type="ECO:0000256" key="11">
    <source>
        <dbReference type="ARBA" id="ARBA00023239"/>
    </source>
</evidence>
<dbReference type="AlphaFoldDB" id="A0A939P9W9"/>
<feature type="region of interest" description="Disordered" evidence="13">
    <location>
        <begin position="32"/>
        <end position="60"/>
    </location>
</feature>
<keyword evidence="16" id="KW-1185">Reference proteome</keyword>
<comment type="caution">
    <text evidence="15">The sequence shown here is derived from an EMBL/GenBank/DDBJ whole genome shotgun (WGS) entry which is preliminary data.</text>
</comment>
<evidence type="ECO:0000256" key="6">
    <source>
        <dbReference type="ARBA" id="ARBA00012043"/>
    </source>
</evidence>
<reference evidence="15" key="1">
    <citation type="submission" date="2021-03" db="EMBL/GenBank/DDBJ databases">
        <authorList>
            <person name="Kanchanasin P."/>
            <person name="Saeng-In P."/>
            <person name="Phongsopitanun W."/>
            <person name="Yuki M."/>
            <person name="Kudo T."/>
            <person name="Ohkuma M."/>
            <person name="Tanasupawat S."/>
        </authorList>
    </citation>
    <scope>NUCLEOTIDE SEQUENCE</scope>
    <source>
        <strain evidence="15">GKU 128</strain>
    </source>
</reference>
<comment type="subunit">
    <text evidence="5">Tetramer of two alpha and two beta chains.</text>
</comment>
<dbReference type="GO" id="GO:0005737">
    <property type="term" value="C:cytoplasm"/>
    <property type="evidence" value="ECO:0007669"/>
    <property type="project" value="TreeGrafter"/>
</dbReference>
<dbReference type="SUPFAM" id="SSF53686">
    <property type="entry name" value="Tryptophan synthase beta subunit-like PLP-dependent enzymes"/>
    <property type="match status" value="1"/>
</dbReference>
<evidence type="ECO:0000256" key="8">
    <source>
        <dbReference type="ARBA" id="ARBA00022822"/>
    </source>
</evidence>
<dbReference type="PIRSF" id="PIRSF001413">
    <property type="entry name" value="Trp_syn_beta"/>
    <property type="match status" value="1"/>
</dbReference>
<evidence type="ECO:0000256" key="2">
    <source>
        <dbReference type="ARBA" id="ARBA00002786"/>
    </source>
</evidence>
<comment type="similarity">
    <text evidence="4">Belongs to the TrpB family.</text>
</comment>
<comment type="pathway">
    <text evidence="3">Amino-acid biosynthesis; L-tryptophan biosynthesis; L-tryptophan from chorismate: step 5/5.</text>
</comment>
<evidence type="ECO:0000313" key="16">
    <source>
        <dbReference type="Proteomes" id="UP000669179"/>
    </source>
</evidence>
<dbReference type="InterPro" id="IPR036052">
    <property type="entry name" value="TrpB-like_PALP_sf"/>
</dbReference>
<keyword evidence="10" id="KW-0057">Aromatic amino acid biosynthesis</keyword>
<gene>
    <name evidence="15" type="ORF">J4573_01030</name>
</gene>
<evidence type="ECO:0000256" key="7">
    <source>
        <dbReference type="ARBA" id="ARBA00022605"/>
    </source>
</evidence>
<comment type="function">
    <text evidence="2">The beta subunit is responsible for the synthesis of L-tryptophan from indole and L-serine.</text>
</comment>
<accession>A0A939P9W9</accession>
<evidence type="ECO:0000256" key="1">
    <source>
        <dbReference type="ARBA" id="ARBA00001933"/>
    </source>
</evidence>
<evidence type="ECO:0000256" key="13">
    <source>
        <dbReference type="SAM" id="MobiDB-lite"/>
    </source>
</evidence>
<dbReference type="NCBIfam" id="NF009057">
    <property type="entry name" value="PRK12391.1"/>
    <property type="match status" value="1"/>
</dbReference>
<comment type="catalytic activity">
    <reaction evidence="12">
        <text>(1S,2R)-1-C-(indol-3-yl)glycerol 3-phosphate + L-serine = D-glyceraldehyde 3-phosphate + L-tryptophan + H2O</text>
        <dbReference type="Rhea" id="RHEA:10532"/>
        <dbReference type="ChEBI" id="CHEBI:15377"/>
        <dbReference type="ChEBI" id="CHEBI:33384"/>
        <dbReference type="ChEBI" id="CHEBI:57912"/>
        <dbReference type="ChEBI" id="CHEBI:58866"/>
        <dbReference type="ChEBI" id="CHEBI:59776"/>
        <dbReference type="EC" id="4.2.1.20"/>
    </reaction>
</comment>
<sequence length="468" mass="50688">MRDVFNLEADRVPTHWYNILADLPFEVPVPRPASSRNGAGSNGANGGAANGSDADGGQAMLQPQLPLSMYKQSIGRTRYVEIPEPVRAEYQRWRPTPLYRASRLEKALDTPAHIYYKYEGTSPSGSHKINTALAQAYYYSRSGVKEMVTGTGAGQWGSALSMACHPYDMACTVFMVRSSYEQKPYRGTLMRLNGARVITSPSEETEVGRAALRADPDHPGSLGIANAEAIEYANARKGARFSIGSGENHVLLHQTVIGEEALLQMKLAGEFPDVVIGAMGAGSNFAGITFPFYREALTENPATRFLAVEPDACPKMTRGSYLMDHTDYSGVTPVVKMYTLGHRFTAYHIHAGGLRYHGAAPIVSAMYDNDLVEAISYGQNRVLESGAAFAKAEGLVPAPESAHAVTAAIEEAVKAREEKTERVILFGLSGHGLLDLSAYESYMAGNLVDVVPTDEEIQASLRPLIESS</sequence>
<evidence type="ECO:0000256" key="3">
    <source>
        <dbReference type="ARBA" id="ARBA00004733"/>
    </source>
</evidence>
<dbReference type="EMBL" id="JAGEOJ010000001">
    <property type="protein sequence ID" value="MBO2445664.1"/>
    <property type="molecule type" value="Genomic_DNA"/>
</dbReference>
<evidence type="ECO:0000256" key="4">
    <source>
        <dbReference type="ARBA" id="ARBA00009982"/>
    </source>
</evidence>
<name>A0A939P9W9_9ACTN</name>
<organism evidence="15 16">
    <name type="scientific">Actinomadura barringtoniae</name>
    <dbReference type="NCBI Taxonomy" id="1427535"/>
    <lineage>
        <taxon>Bacteria</taxon>
        <taxon>Bacillati</taxon>
        <taxon>Actinomycetota</taxon>
        <taxon>Actinomycetes</taxon>
        <taxon>Streptosporangiales</taxon>
        <taxon>Thermomonosporaceae</taxon>
        <taxon>Actinomadura</taxon>
    </lineage>
</organism>
<dbReference type="InterPro" id="IPR006316">
    <property type="entry name" value="Trp_synth_b-like"/>
</dbReference>
<dbReference type="EC" id="4.2.1.20" evidence="6"/>
<keyword evidence="9" id="KW-0663">Pyridoxal phosphate</keyword>
<keyword evidence="7" id="KW-0028">Amino-acid biosynthesis</keyword>
<dbReference type="GO" id="GO:0004834">
    <property type="term" value="F:tryptophan synthase activity"/>
    <property type="evidence" value="ECO:0007669"/>
    <property type="project" value="UniProtKB-EC"/>
</dbReference>
<dbReference type="Pfam" id="PF00291">
    <property type="entry name" value="PALP"/>
    <property type="match status" value="1"/>
</dbReference>
<keyword evidence="8" id="KW-0822">Tryptophan biosynthesis</keyword>
<evidence type="ECO:0000256" key="10">
    <source>
        <dbReference type="ARBA" id="ARBA00023141"/>
    </source>
</evidence>
<dbReference type="PIRSF" id="PIRSF500824">
    <property type="entry name" value="TrpB_prok"/>
    <property type="match status" value="1"/>
</dbReference>
<evidence type="ECO:0000256" key="9">
    <source>
        <dbReference type="ARBA" id="ARBA00022898"/>
    </source>
</evidence>